<dbReference type="InterPro" id="IPR005828">
    <property type="entry name" value="MFS_sugar_transport-like"/>
</dbReference>
<proteinExistence type="inferred from homology"/>
<evidence type="ECO:0000256" key="6">
    <source>
        <dbReference type="ARBA" id="ARBA00023136"/>
    </source>
</evidence>
<evidence type="ECO:0000313" key="9">
    <source>
        <dbReference type="EMBL" id="KAA8903625.1"/>
    </source>
</evidence>
<evidence type="ECO:0000256" key="1">
    <source>
        <dbReference type="ARBA" id="ARBA00004141"/>
    </source>
</evidence>
<dbReference type="SUPFAM" id="SSF103473">
    <property type="entry name" value="MFS general substrate transporter"/>
    <property type="match status" value="1"/>
</dbReference>
<keyword evidence="10" id="KW-1185">Reference proteome</keyword>
<dbReference type="PANTHER" id="PTHR48022:SF24">
    <property type="entry name" value="HEXOSE TRANSPORTER PROTEIN (AFU_ORTHOLOGUE AFUA_8G04480)"/>
    <property type="match status" value="1"/>
</dbReference>
<dbReference type="InterPro" id="IPR020846">
    <property type="entry name" value="MFS_dom"/>
</dbReference>
<accession>A0A642UQN4</accession>
<evidence type="ECO:0000256" key="2">
    <source>
        <dbReference type="ARBA" id="ARBA00010992"/>
    </source>
</evidence>
<organism evidence="9 10">
    <name type="scientific">Trichomonascus ciferrii</name>
    <dbReference type="NCBI Taxonomy" id="44093"/>
    <lineage>
        <taxon>Eukaryota</taxon>
        <taxon>Fungi</taxon>
        <taxon>Dikarya</taxon>
        <taxon>Ascomycota</taxon>
        <taxon>Saccharomycotina</taxon>
        <taxon>Dipodascomycetes</taxon>
        <taxon>Dipodascales</taxon>
        <taxon>Trichomonascaceae</taxon>
        <taxon>Trichomonascus</taxon>
        <taxon>Trichomonascus ciferrii complex</taxon>
    </lineage>
</organism>
<feature type="transmembrane region" description="Helical" evidence="7">
    <location>
        <begin position="450"/>
        <end position="469"/>
    </location>
</feature>
<dbReference type="Proteomes" id="UP000761534">
    <property type="component" value="Unassembled WGS sequence"/>
</dbReference>
<feature type="transmembrane region" description="Helical" evidence="7">
    <location>
        <begin position="381"/>
        <end position="400"/>
    </location>
</feature>
<evidence type="ECO:0000313" key="10">
    <source>
        <dbReference type="Proteomes" id="UP000761534"/>
    </source>
</evidence>
<feature type="transmembrane region" description="Helical" evidence="7">
    <location>
        <begin position="21"/>
        <end position="43"/>
    </location>
</feature>
<dbReference type="Gene3D" id="1.20.1250.20">
    <property type="entry name" value="MFS general substrate transporter like domains"/>
    <property type="match status" value="1"/>
</dbReference>
<dbReference type="GO" id="GO:0005351">
    <property type="term" value="F:carbohydrate:proton symporter activity"/>
    <property type="evidence" value="ECO:0007669"/>
    <property type="project" value="TreeGrafter"/>
</dbReference>
<comment type="caution">
    <text evidence="9">The sequence shown here is derived from an EMBL/GenBank/DDBJ whole genome shotgun (WGS) entry which is preliminary data.</text>
</comment>
<evidence type="ECO:0000256" key="3">
    <source>
        <dbReference type="ARBA" id="ARBA00022448"/>
    </source>
</evidence>
<feature type="transmembrane region" description="Helical" evidence="7">
    <location>
        <begin position="72"/>
        <end position="94"/>
    </location>
</feature>
<dbReference type="GO" id="GO:0016020">
    <property type="term" value="C:membrane"/>
    <property type="evidence" value="ECO:0007669"/>
    <property type="project" value="UniProtKB-SubCell"/>
</dbReference>
<reference evidence="9" key="1">
    <citation type="journal article" date="2019" name="G3 (Bethesda)">
        <title>Genome Assemblies of Two Rare Opportunistic Yeast Pathogens: Diutina rugosa (syn. Candida rugosa) and Trichomonascus ciferrii (syn. Candida ciferrii).</title>
        <authorList>
            <person name="Mixao V."/>
            <person name="Saus E."/>
            <person name="Hansen A.P."/>
            <person name="Lass-Florl C."/>
            <person name="Gabaldon T."/>
        </authorList>
    </citation>
    <scope>NUCLEOTIDE SEQUENCE</scope>
    <source>
        <strain evidence="9">CBS 4856</strain>
    </source>
</reference>
<dbReference type="InterPro" id="IPR050360">
    <property type="entry name" value="MFS_Sugar_Transporters"/>
</dbReference>
<evidence type="ECO:0000256" key="4">
    <source>
        <dbReference type="ARBA" id="ARBA00022692"/>
    </source>
</evidence>
<feature type="domain" description="Major facilitator superfamily (MFS) profile" evidence="8">
    <location>
        <begin position="33"/>
        <end position="473"/>
    </location>
</feature>
<dbReference type="EMBL" id="SWFS01000439">
    <property type="protein sequence ID" value="KAA8903625.1"/>
    <property type="molecule type" value="Genomic_DNA"/>
</dbReference>
<protein>
    <recommendedName>
        <fullName evidence="8">Major facilitator superfamily (MFS) profile domain-containing protein</fullName>
    </recommendedName>
</protein>
<keyword evidence="6 7" id="KW-0472">Membrane</keyword>
<dbReference type="InterPro" id="IPR036259">
    <property type="entry name" value="MFS_trans_sf"/>
</dbReference>
<comment type="similarity">
    <text evidence="2">Belongs to the major facilitator superfamily. Sugar transporter (TC 2.A.1.1) family.</text>
</comment>
<feature type="transmembrane region" description="Helical" evidence="7">
    <location>
        <begin position="355"/>
        <end position="375"/>
    </location>
</feature>
<keyword evidence="3" id="KW-0813">Transport</keyword>
<gene>
    <name evidence="9" type="ORF">TRICI_005662</name>
</gene>
<feature type="transmembrane region" description="Helical" evidence="7">
    <location>
        <begin position="325"/>
        <end position="343"/>
    </location>
</feature>
<evidence type="ECO:0000256" key="5">
    <source>
        <dbReference type="ARBA" id="ARBA00022989"/>
    </source>
</evidence>
<dbReference type="OrthoDB" id="6133115at2759"/>
<sequence length="515" mass="57093">MSSTEAPQRLADVIPRLDKPWFRYGYLVKLNVLLIAGMLAQVVSGYDGSMMNGLQSLPSWEKYFDHPTGGRLGTLSVGINVGTLISTPFVSYICEYVGRRLTIIISCLLIILGSVLQGAAQNFSMFLGARIILGVGSSLGAVGAASLLAECSYPVHRPTLTSLLQASYSVGSFLAALVTWGPYQNMAESNWSWRLPSLLQGALPLLQLVLAILGPESPRWLVDKGKSEKAYKFFTKYHAGGDETSPLVHFQMAEVTATIEAEKIQKQSQWVEWFKTKAMLHRLFICCAFPAMQQLLGNAIISYYLHLVLNNIGITDAVTQLKINIGLTAFGTAAAALAASFVYKFPRKWMIYAGYLPMCLVYIVFTALSAVAIQRDFKDQSIGYGVVAMIYLFQGFYHVSSPVAITYTTEITPFSLRAKGQMLYQLTGNLAGLFNNYVNPIGMEAIGWKYYIVWDIWIAVQIVIVYFFFPETYGKSLEEIAEVFGDELVESRQAMEKVADAYNEKHQATTHVETV</sequence>
<feature type="transmembrane region" description="Helical" evidence="7">
    <location>
        <begin position="283"/>
        <end position="305"/>
    </location>
</feature>
<evidence type="ECO:0000256" key="7">
    <source>
        <dbReference type="SAM" id="Phobius"/>
    </source>
</evidence>
<name>A0A642UQN4_9ASCO</name>
<dbReference type="PROSITE" id="PS50850">
    <property type="entry name" value="MFS"/>
    <property type="match status" value="1"/>
</dbReference>
<evidence type="ECO:0000259" key="8">
    <source>
        <dbReference type="PROSITE" id="PS50850"/>
    </source>
</evidence>
<keyword evidence="4 7" id="KW-0812">Transmembrane</keyword>
<keyword evidence="5 7" id="KW-1133">Transmembrane helix</keyword>
<feature type="transmembrane region" description="Helical" evidence="7">
    <location>
        <begin position="421"/>
        <end position="438"/>
    </location>
</feature>
<comment type="subcellular location">
    <subcellularLocation>
        <location evidence="1">Membrane</location>
        <topology evidence="1">Multi-pass membrane protein</topology>
    </subcellularLocation>
</comment>
<feature type="transmembrane region" description="Helical" evidence="7">
    <location>
        <begin position="101"/>
        <end position="120"/>
    </location>
</feature>
<dbReference type="AlphaFoldDB" id="A0A642UQN4"/>
<feature type="transmembrane region" description="Helical" evidence="7">
    <location>
        <begin position="126"/>
        <end position="148"/>
    </location>
</feature>
<dbReference type="PANTHER" id="PTHR48022">
    <property type="entry name" value="PLASTIDIC GLUCOSE TRANSPORTER 4"/>
    <property type="match status" value="1"/>
</dbReference>
<dbReference type="Pfam" id="PF00083">
    <property type="entry name" value="Sugar_tr"/>
    <property type="match status" value="1"/>
</dbReference>
<dbReference type="FunFam" id="1.20.1250.20:FF:000134">
    <property type="entry name" value="MFS sugar transporter protein"/>
    <property type="match status" value="1"/>
</dbReference>
<dbReference type="VEuPathDB" id="FungiDB:TRICI_005662"/>